<gene>
    <name evidence="6" type="ORF">AAF454_10155</name>
</gene>
<proteinExistence type="predicted"/>
<dbReference type="RefSeq" id="WP_336663627.1">
    <property type="nucleotide sequence ID" value="NZ_JBANCH010000001.1"/>
</dbReference>
<evidence type="ECO:0000313" key="7">
    <source>
        <dbReference type="Proteomes" id="UP001398420"/>
    </source>
</evidence>
<keyword evidence="2 5" id="KW-0812">Transmembrane</keyword>
<evidence type="ECO:0000256" key="5">
    <source>
        <dbReference type="SAM" id="Phobius"/>
    </source>
</evidence>
<evidence type="ECO:0000313" key="6">
    <source>
        <dbReference type="EMBL" id="MEL5988759.1"/>
    </source>
</evidence>
<evidence type="ECO:0000256" key="2">
    <source>
        <dbReference type="ARBA" id="ARBA00022692"/>
    </source>
</evidence>
<evidence type="ECO:0000256" key="1">
    <source>
        <dbReference type="ARBA" id="ARBA00004141"/>
    </source>
</evidence>
<name>A0ABU9LLY1_9BACL</name>
<evidence type="ECO:0000256" key="3">
    <source>
        <dbReference type="ARBA" id="ARBA00022989"/>
    </source>
</evidence>
<dbReference type="InterPro" id="IPR027469">
    <property type="entry name" value="Cation_efflux_TMD_sf"/>
</dbReference>
<keyword evidence="3 5" id="KW-1133">Transmembrane helix</keyword>
<feature type="transmembrane region" description="Helical" evidence="5">
    <location>
        <begin position="117"/>
        <end position="134"/>
    </location>
</feature>
<organism evidence="6 7">
    <name type="scientific">Kurthia gibsonii</name>
    <dbReference type="NCBI Taxonomy" id="33946"/>
    <lineage>
        <taxon>Bacteria</taxon>
        <taxon>Bacillati</taxon>
        <taxon>Bacillota</taxon>
        <taxon>Bacilli</taxon>
        <taxon>Bacillales</taxon>
        <taxon>Caryophanaceae</taxon>
        <taxon>Kurthia</taxon>
    </lineage>
</organism>
<comment type="caution">
    <text evidence="6">The sequence shown here is derived from an EMBL/GenBank/DDBJ whole genome shotgun (WGS) entry which is preliminary data.</text>
</comment>
<sequence length="294" mass="33627">MLGSIIQTKNPRMNPYLKTAMLIFMTAAFIELFSFSRSHSSSQLALSLLFASCACICYLERSAQRPIKRQHSKKQQQTSPNLHILFPLFTGFLWLIGGVYMLWFMLQEPTLPLDPNAVYTLTTMSALFVLYAFIQLQKRATHIQTRKQFIKRALLFFLPILAVFTANIAYDVTTTLLIDQLATCIIAIYLFKNGWSLIKTGSTYLSYGASNSLDLVQLSQDLHSFESVKQVEKLQAWAITPQLFGVKCELVIQGNEHHLNQIIDDITNFVLNHYQIEHIHFDIIPIFISRPDLS</sequence>
<keyword evidence="4 5" id="KW-0472">Membrane</keyword>
<dbReference type="SUPFAM" id="SSF161111">
    <property type="entry name" value="Cation efflux protein transmembrane domain-like"/>
    <property type="match status" value="1"/>
</dbReference>
<dbReference type="EMBL" id="JBCEWA010000007">
    <property type="protein sequence ID" value="MEL5988759.1"/>
    <property type="molecule type" value="Genomic_DNA"/>
</dbReference>
<feature type="transmembrane region" description="Helical" evidence="5">
    <location>
        <begin position="80"/>
        <end position="105"/>
    </location>
</feature>
<feature type="transmembrane region" description="Helical" evidence="5">
    <location>
        <begin position="154"/>
        <end position="170"/>
    </location>
</feature>
<protein>
    <recommendedName>
        <fullName evidence="8">Cation transporter</fullName>
    </recommendedName>
</protein>
<accession>A0ABU9LLY1</accession>
<feature type="transmembrane region" description="Helical" evidence="5">
    <location>
        <begin position="41"/>
        <end position="59"/>
    </location>
</feature>
<comment type="subcellular location">
    <subcellularLocation>
        <location evidence="1">Membrane</location>
        <topology evidence="1">Multi-pass membrane protein</topology>
    </subcellularLocation>
</comment>
<evidence type="ECO:0008006" key="8">
    <source>
        <dbReference type="Google" id="ProtNLM"/>
    </source>
</evidence>
<feature type="transmembrane region" description="Helical" evidence="5">
    <location>
        <begin position="16"/>
        <end position="35"/>
    </location>
</feature>
<evidence type="ECO:0000256" key="4">
    <source>
        <dbReference type="ARBA" id="ARBA00023136"/>
    </source>
</evidence>
<dbReference type="Proteomes" id="UP001398420">
    <property type="component" value="Unassembled WGS sequence"/>
</dbReference>
<keyword evidence="7" id="KW-1185">Reference proteome</keyword>
<reference evidence="6 7" key="1">
    <citation type="submission" date="2024-04" db="EMBL/GenBank/DDBJ databases">
        <authorList>
            <person name="Wu Y.S."/>
            <person name="Zhang L."/>
        </authorList>
    </citation>
    <scope>NUCLEOTIDE SEQUENCE [LARGE SCALE GENOMIC DNA]</scope>
    <source>
        <strain evidence="6 7">KG-01</strain>
    </source>
</reference>